<evidence type="ECO:0008006" key="4">
    <source>
        <dbReference type="Google" id="ProtNLM"/>
    </source>
</evidence>
<comment type="caution">
    <text evidence="2">The sequence shown here is derived from an EMBL/GenBank/DDBJ whole genome shotgun (WGS) entry which is preliminary data.</text>
</comment>
<sequence length="134" mass="14649">MLEKFKNDPEIKEKGLKIIALLVIIAVILLSFDVFTQNKDGRKQIIDEDGGTEAQLCSILADIDGVGDVDVMLQHDDDDNITGVIVTAQGAGNPIVKNNLINAVMAVFNISSTSVEVFEKKAANEYKEEDLNEK</sequence>
<evidence type="ECO:0000313" key="2">
    <source>
        <dbReference type="EMBL" id="MBC8568934.1"/>
    </source>
</evidence>
<proteinExistence type="predicted"/>
<dbReference type="EMBL" id="JACRTA010000003">
    <property type="protein sequence ID" value="MBC8568934.1"/>
    <property type="molecule type" value="Genomic_DNA"/>
</dbReference>
<protein>
    <recommendedName>
        <fullName evidence="4">Stage III sporulation protein AG</fullName>
    </recommendedName>
</protein>
<keyword evidence="1" id="KW-0472">Membrane</keyword>
<feature type="transmembrane region" description="Helical" evidence="1">
    <location>
        <begin position="15"/>
        <end position="35"/>
    </location>
</feature>
<accession>A0A926I5I6</accession>
<keyword evidence="1" id="KW-1133">Transmembrane helix</keyword>
<gene>
    <name evidence="2" type="ORF">H8692_09215</name>
</gene>
<dbReference type="AlphaFoldDB" id="A0A926I5I6"/>
<evidence type="ECO:0000256" key="1">
    <source>
        <dbReference type="SAM" id="Phobius"/>
    </source>
</evidence>
<name>A0A926I5I6_9FIRM</name>
<reference evidence="2" key="1">
    <citation type="submission" date="2020-08" db="EMBL/GenBank/DDBJ databases">
        <title>Genome public.</title>
        <authorList>
            <person name="Liu C."/>
            <person name="Sun Q."/>
        </authorList>
    </citation>
    <scope>NUCLEOTIDE SEQUENCE</scope>
    <source>
        <strain evidence="2">NSJ-24</strain>
    </source>
</reference>
<keyword evidence="1" id="KW-0812">Transmembrane</keyword>
<keyword evidence="3" id="KW-1185">Reference proteome</keyword>
<dbReference type="Proteomes" id="UP000610862">
    <property type="component" value="Unassembled WGS sequence"/>
</dbReference>
<evidence type="ECO:0000313" key="3">
    <source>
        <dbReference type="Proteomes" id="UP000610862"/>
    </source>
</evidence>
<dbReference type="RefSeq" id="WP_177270263.1">
    <property type="nucleotide sequence ID" value="NZ_JACRTA010000003.1"/>
</dbReference>
<organism evidence="2 3">
    <name type="scientific">Lentihominibacter hominis</name>
    <dbReference type="NCBI Taxonomy" id="2763645"/>
    <lineage>
        <taxon>Bacteria</taxon>
        <taxon>Bacillati</taxon>
        <taxon>Bacillota</taxon>
        <taxon>Clostridia</taxon>
        <taxon>Peptostreptococcales</taxon>
        <taxon>Anaerovoracaceae</taxon>
        <taxon>Lentihominibacter</taxon>
    </lineage>
</organism>